<keyword evidence="1" id="KW-0472">Membrane</keyword>
<keyword evidence="1" id="KW-1133">Transmembrane helix</keyword>
<keyword evidence="3" id="KW-1185">Reference proteome</keyword>
<sequence>MYQEQRELEYVSLLYGTVLYLCPPATFKTYYLQRTFSIMIKETAGEGKPSVKEFWKFYNILNGVENIDVSCEEVTWQCMNGLWCRAWPDAVHSFVGFDAVSSLEQEIVKLVKDISFEEEDVQEFLESHTEQLTNKGSLPFLWIAG</sequence>
<dbReference type="AlphaFoldDB" id="A0A9D3XT84"/>
<protein>
    <submittedName>
        <fullName evidence="2">Uncharacterized protein</fullName>
    </submittedName>
</protein>
<reference evidence="2" key="1">
    <citation type="submission" date="2021-09" db="EMBL/GenBank/DDBJ databases">
        <title>The genome of Mauremys mutica provides insights into the evolution of semi-aquatic lifestyle.</title>
        <authorList>
            <person name="Gong S."/>
            <person name="Gao Y."/>
        </authorList>
    </citation>
    <scope>NUCLEOTIDE SEQUENCE</scope>
    <source>
        <strain evidence="2">MM-2020</strain>
        <tissue evidence="2">Muscle</tissue>
    </source>
</reference>
<proteinExistence type="predicted"/>
<dbReference type="EMBL" id="JAHDVG010000464">
    <property type="protein sequence ID" value="KAH1184835.1"/>
    <property type="molecule type" value="Genomic_DNA"/>
</dbReference>
<feature type="transmembrane region" description="Helical" evidence="1">
    <location>
        <begin position="12"/>
        <end position="31"/>
    </location>
</feature>
<comment type="caution">
    <text evidence="2">The sequence shown here is derived from an EMBL/GenBank/DDBJ whole genome shotgun (WGS) entry which is preliminary data.</text>
</comment>
<gene>
    <name evidence="2" type="ORF">KIL84_012776</name>
</gene>
<keyword evidence="1" id="KW-0812">Transmembrane</keyword>
<evidence type="ECO:0000313" key="2">
    <source>
        <dbReference type="EMBL" id="KAH1184835.1"/>
    </source>
</evidence>
<name>A0A9D3XT84_9SAUR</name>
<accession>A0A9D3XT84</accession>
<dbReference type="Proteomes" id="UP000827986">
    <property type="component" value="Unassembled WGS sequence"/>
</dbReference>
<evidence type="ECO:0000256" key="1">
    <source>
        <dbReference type="SAM" id="Phobius"/>
    </source>
</evidence>
<evidence type="ECO:0000313" key="3">
    <source>
        <dbReference type="Proteomes" id="UP000827986"/>
    </source>
</evidence>
<organism evidence="2 3">
    <name type="scientific">Mauremys mutica</name>
    <name type="common">yellowpond turtle</name>
    <dbReference type="NCBI Taxonomy" id="74926"/>
    <lineage>
        <taxon>Eukaryota</taxon>
        <taxon>Metazoa</taxon>
        <taxon>Chordata</taxon>
        <taxon>Craniata</taxon>
        <taxon>Vertebrata</taxon>
        <taxon>Euteleostomi</taxon>
        <taxon>Archelosauria</taxon>
        <taxon>Testudinata</taxon>
        <taxon>Testudines</taxon>
        <taxon>Cryptodira</taxon>
        <taxon>Durocryptodira</taxon>
        <taxon>Testudinoidea</taxon>
        <taxon>Geoemydidae</taxon>
        <taxon>Geoemydinae</taxon>
        <taxon>Mauremys</taxon>
    </lineage>
</organism>